<sequence length="89" mass="9793">MAPHFNGKPPAIAPCSLILVTGINGFIGSHVADQLLQADYRVRGTIRDTSKTEWVKEMLDKQNDEGEFEAVILSNMADTGAFMRANSRQ</sequence>
<evidence type="ECO:0000313" key="3">
    <source>
        <dbReference type="Proteomes" id="UP001590951"/>
    </source>
</evidence>
<name>A0ABR4B0Z1_9LECA</name>
<evidence type="ECO:0000313" key="2">
    <source>
        <dbReference type="EMBL" id="KAL2051078.1"/>
    </source>
</evidence>
<dbReference type="Gene3D" id="3.40.50.720">
    <property type="entry name" value="NAD(P)-binding Rossmann-like Domain"/>
    <property type="match status" value="1"/>
</dbReference>
<protein>
    <recommendedName>
        <fullName evidence="1">NAD(P)-binding domain-containing protein</fullName>
    </recommendedName>
</protein>
<dbReference type="InterPro" id="IPR036291">
    <property type="entry name" value="NAD(P)-bd_dom_sf"/>
</dbReference>
<dbReference type="Proteomes" id="UP001590951">
    <property type="component" value="Unassembled WGS sequence"/>
</dbReference>
<comment type="caution">
    <text evidence="2">The sequence shown here is derived from an EMBL/GenBank/DDBJ whole genome shotgun (WGS) entry which is preliminary data.</text>
</comment>
<proteinExistence type="predicted"/>
<accession>A0ABR4B0Z1</accession>
<dbReference type="SUPFAM" id="SSF51735">
    <property type="entry name" value="NAD(P)-binding Rossmann-fold domains"/>
    <property type="match status" value="1"/>
</dbReference>
<dbReference type="Pfam" id="PF16363">
    <property type="entry name" value="GDP_Man_Dehyd"/>
    <property type="match status" value="1"/>
</dbReference>
<feature type="domain" description="NAD(P)-binding" evidence="1">
    <location>
        <begin position="19"/>
        <end position="69"/>
    </location>
</feature>
<keyword evidence="3" id="KW-1185">Reference proteome</keyword>
<dbReference type="InterPro" id="IPR016040">
    <property type="entry name" value="NAD(P)-bd_dom"/>
</dbReference>
<evidence type="ECO:0000259" key="1">
    <source>
        <dbReference type="Pfam" id="PF16363"/>
    </source>
</evidence>
<organism evidence="2 3">
    <name type="scientific">Lepraria finkii</name>
    <dbReference type="NCBI Taxonomy" id="1340010"/>
    <lineage>
        <taxon>Eukaryota</taxon>
        <taxon>Fungi</taxon>
        <taxon>Dikarya</taxon>
        <taxon>Ascomycota</taxon>
        <taxon>Pezizomycotina</taxon>
        <taxon>Lecanoromycetes</taxon>
        <taxon>OSLEUM clade</taxon>
        <taxon>Lecanoromycetidae</taxon>
        <taxon>Lecanorales</taxon>
        <taxon>Lecanorineae</taxon>
        <taxon>Stereocaulaceae</taxon>
        <taxon>Lepraria</taxon>
    </lineage>
</organism>
<gene>
    <name evidence="2" type="ORF">ABVK25_008672</name>
</gene>
<reference evidence="2 3" key="1">
    <citation type="submission" date="2024-09" db="EMBL/GenBank/DDBJ databases">
        <title>Rethinking Asexuality: The Enigmatic Case of Functional Sexual Genes in Lepraria (Stereocaulaceae).</title>
        <authorList>
            <person name="Doellman M."/>
            <person name="Sun Y."/>
            <person name="Barcenas-Pena A."/>
            <person name="Lumbsch H.T."/>
            <person name="Grewe F."/>
        </authorList>
    </citation>
    <scope>NUCLEOTIDE SEQUENCE [LARGE SCALE GENOMIC DNA]</scope>
    <source>
        <strain evidence="2 3">Grewe 0041</strain>
    </source>
</reference>
<dbReference type="EMBL" id="JBHFEH010000039">
    <property type="protein sequence ID" value="KAL2051078.1"/>
    <property type="molecule type" value="Genomic_DNA"/>
</dbReference>